<dbReference type="GO" id="GO:0003700">
    <property type="term" value="F:DNA-binding transcription factor activity"/>
    <property type="evidence" value="ECO:0007669"/>
    <property type="project" value="InterPro"/>
</dbReference>
<dbReference type="STRING" id="758820.SAMN00777080_2211"/>
<accession>A0A1W2H4S1</accession>
<sequence>MKELMIKNMVCPRCILAVENVLKHLDIPFEQVALGKVRLRAELVEPKKDLLETDLLNLGFEVLKDKDFQKIEMIKNLFSELVQQEEIPAGFNISTYIKENIPEDYSGLSHLFSSIEGITMEKYFIRLKIEKVKEWLFYEELHLSEMAWKLDYSSVQHLSSQFKKLTGMTPTEYRKLVKKGGLGWKDFEDK</sequence>
<reference evidence="6" key="1">
    <citation type="submission" date="2017-04" db="EMBL/GenBank/DDBJ databases">
        <authorList>
            <person name="Varghese N."/>
            <person name="Submissions S."/>
        </authorList>
    </citation>
    <scope>NUCLEOTIDE SEQUENCE [LARGE SCALE GENOMIC DNA]</scope>
    <source>
        <strain evidence="6">DSM 16537</strain>
    </source>
</reference>
<evidence type="ECO:0000313" key="5">
    <source>
        <dbReference type="EMBL" id="SMD43612.1"/>
    </source>
</evidence>
<dbReference type="RefSeq" id="WP_084120494.1">
    <property type="nucleotide sequence ID" value="NZ_LT838813.1"/>
</dbReference>
<evidence type="ECO:0000256" key="1">
    <source>
        <dbReference type="ARBA" id="ARBA00023015"/>
    </source>
</evidence>
<dbReference type="OrthoDB" id="952277at2"/>
<name>A0A1W2H4S1_9BACT</name>
<dbReference type="AlphaFoldDB" id="A0A1W2H4S1"/>
<feature type="domain" description="HTH araC/xylS-type" evidence="4">
    <location>
        <begin position="108"/>
        <end position="176"/>
    </location>
</feature>
<dbReference type="Pfam" id="PF12833">
    <property type="entry name" value="HTH_18"/>
    <property type="match status" value="1"/>
</dbReference>
<dbReference type="PROSITE" id="PS01124">
    <property type="entry name" value="HTH_ARAC_FAMILY_2"/>
    <property type="match status" value="1"/>
</dbReference>
<dbReference type="SMART" id="SM00342">
    <property type="entry name" value="HTH_ARAC"/>
    <property type="match status" value="1"/>
</dbReference>
<keyword evidence="1" id="KW-0805">Transcription regulation</keyword>
<dbReference type="PANTHER" id="PTHR43280">
    <property type="entry name" value="ARAC-FAMILY TRANSCRIPTIONAL REGULATOR"/>
    <property type="match status" value="1"/>
</dbReference>
<dbReference type="InterPro" id="IPR009057">
    <property type="entry name" value="Homeodomain-like_sf"/>
</dbReference>
<dbReference type="Proteomes" id="UP000192333">
    <property type="component" value="Chromosome I"/>
</dbReference>
<evidence type="ECO:0000259" key="4">
    <source>
        <dbReference type="PROSITE" id="PS01124"/>
    </source>
</evidence>
<dbReference type="GO" id="GO:0043565">
    <property type="term" value="F:sequence-specific DNA binding"/>
    <property type="evidence" value="ECO:0007669"/>
    <property type="project" value="InterPro"/>
</dbReference>
<dbReference type="EMBL" id="LT838813">
    <property type="protein sequence ID" value="SMD43612.1"/>
    <property type="molecule type" value="Genomic_DNA"/>
</dbReference>
<evidence type="ECO:0000256" key="2">
    <source>
        <dbReference type="ARBA" id="ARBA00023125"/>
    </source>
</evidence>
<evidence type="ECO:0000256" key="3">
    <source>
        <dbReference type="ARBA" id="ARBA00023163"/>
    </source>
</evidence>
<proteinExistence type="predicted"/>
<organism evidence="5 6">
    <name type="scientific">Aquiflexum balticum DSM 16537</name>
    <dbReference type="NCBI Taxonomy" id="758820"/>
    <lineage>
        <taxon>Bacteria</taxon>
        <taxon>Pseudomonadati</taxon>
        <taxon>Bacteroidota</taxon>
        <taxon>Cytophagia</taxon>
        <taxon>Cytophagales</taxon>
        <taxon>Cyclobacteriaceae</taxon>
        <taxon>Aquiflexum</taxon>
    </lineage>
</organism>
<protein>
    <submittedName>
        <fullName evidence="5">AraC-type DNA-binding protein</fullName>
    </submittedName>
</protein>
<keyword evidence="6" id="KW-1185">Reference proteome</keyword>
<dbReference type="InterPro" id="IPR018060">
    <property type="entry name" value="HTH_AraC"/>
</dbReference>
<keyword evidence="3" id="KW-0804">Transcription</keyword>
<evidence type="ECO:0000313" key="6">
    <source>
        <dbReference type="Proteomes" id="UP000192333"/>
    </source>
</evidence>
<gene>
    <name evidence="5" type="ORF">SAMN00777080_2211</name>
</gene>
<dbReference type="PANTHER" id="PTHR43280:SF28">
    <property type="entry name" value="HTH-TYPE TRANSCRIPTIONAL ACTIVATOR RHAS"/>
    <property type="match status" value="1"/>
</dbReference>
<keyword evidence="2 5" id="KW-0238">DNA-binding</keyword>
<dbReference type="Gene3D" id="1.10.10.60">
    <property type="entry name" value="Homeodomain-like"/>
    <property type="match status" value="1"/>
</dbReference>
<dbReference type="SUPFAM" id="SSF46689">
    <property type="entry name" value="Homeodomain-like"/>
    <property type="match status" value="1"/>
</dbReference>